<comment type="similarity">
    <text evidence="2">Belongs to the TMEM14 family.</text>
</comment>
<evidence type="ECO:0000313" key="7">
    <source>
        <dbReference type="Proteomes" id="UP001219568"/>
    </source>
</evidence>
<reference evidence="6" key="1">
    <citation type="journal article" date="2023" name="IMA Fungus">
        <title>Comparative genomic study of the Penicillium genus elucidates a diverse pangenome and 15 lateral gene transfer events.</title>
        <authorList>
            <person name="Petersen C."/>
            <person name="Sorensen T."/>
            <person name="Nielsen M.R."/>
            <person name="Sondergaard T.E."/>
            <person name="Sorensen J.L."/>
            <person name="Fitzpatrick D.A."/>
            <person name="Frisvad J.C."/>
            <person name="Nielsen K.L."/>
        </authorList>
    </citation>
    <scope>NUCLEOTIDE SEQUENCE</scope>
    <source>
        <strain evidence="6">IBT 15450</strain>
    </source>
</reference>
<gene>
    <name evidence="6" type="ORF">N7460_011214</name>
</gene>
<keyword evidence="7" id="KW-1185">Reference proteome</keyword>
<evidence type="ECO:0000256" key="3">
    <source>
        <dbReference type="ARBA" id="ARBA00022692"/>
    </source>
</evidence>
<reference evidence="6" key="2">
    <citation type="submission" date="2023-01" db="EMBL/GenBank/DDBJ databases">
        <authorList>
            <person name="Petersen C."/>
        </authorList>
    </citation>
    <scope>NUCLEOTIDE SEQUENCE</scope>
    <source>
        <strain evidence="6">IBT 15450</strain>
    </source>
</reference>
<evidence type="ECO:0000256" key="1">
    <source>
        <dbReference type="ARBA" id="ARBA00004370"/>
    </source>
</evidence>
<organism evidence="6 7">
    <name type="scientific">Penicillium canescens</name>
    <dbReference type="NCBI Taxonomy" id="5083"/>
    <lineage>
        <taxon>Eukaryota</taxon>
        <taxon>Fungi</taxon>
        <taxon>Dikarya</taxon>
        <taxon>Ascomycota</taxon>
        <taxon>Pezizomycotina</taxon>
        <taxon>Eurotiomycetes</taxon>
        <taxon>Eurotiomycetidae</taxon>
        <taxon>Eurotiales</taxon>
        <taxon>Aspergillaceae</taxon>
        <taxon>Penicillium</taxon>
    </lineage>
</organism>
<protein>
    <submittedName>
        <fullName evidence="6">Uncharacterized protein</fullName>
    </submittedName>
</protein>
<dbReference type="GO" id="GO:0016020">
    <property type="term" value="C:membrane"/>
    <property type="evidence" value="ECO:0007669"/>
    <property type="project" value="UniProtKB-SubCell"/>
</dbReference>
<dbReference type="Proteomes" id="UP001219568">
    <property type="component" value="Unassembled WGS sequence"/>
</dbReference>
<keyword evidence="3" id="KW-0812">Transmembrane</keyword>
<accession>A0AAD6N2V3</accession>
<keyword evidence="4" id="KW-1133">Transmembrane helix</keyword>
<evidence type="ECO:0000313" key="6">
    <source>
        <dbReference type="EMBL" id="KAJ6026397.1"/>
    </source>
</evidence>
<dbReference type="AlphaFoldDB" id="A0AAD6N2V3"/>
<dbReference type="Gene3D" id="1.10.10.1740">
    <property type="entry name" value="Transmembrane protein 14-like"/>
    <property type="match status" value="1"/>
</dbReference>
<keyword evidence="5" id="KW-0472">Membrane</keyword>
<dbReference type="InterPro" id="IPR005349">
    <property type="entry name" value="TMEM14"/>
</dbReference>
<comment type="caution">
    <text evidence="6">The sequence shown here is derived from an EMBL/GenBank/DDBJ whole genome shotgun (WGS) entry which is preliminary data.</text>
</comment>
<evidence type="ECO:0000256" key="4">
    <source>
        <dbReference type="ARBA" id="ARBA00022989"/>
    </source>
</evidence>
<dbReference type="Pfam" id="PF03647">
    <property type="entry name" value="Tmemb_14"/>
    <property type="match status" value="1"/>
</dbReference>
<name>A0AAD6N2V3_PENCN</name>
<evidence type="ECO:0000256" key="5">
    <source>
        <dbReference type="ARBA" id="ARBA00023136"/>
    </source>
</evidence>
<evidence type="ECO:0000256" key="2">
    <source>
        <dbReference type="ARBA" id="ARBA00007590"/>
    </source>
</evidence>
<dbReference type="EMBL" id="JAQJZL010000015">
    <property type="protein sequence ID" value="KAJ6026397.1"/>
    <property type="molecule type" value="Genomic_DNA"/>
</dbReference>
<sequence>MQPVIVRGTRTAEAGFDRSTGIALKWNLLTVRNPGVGSERGPTPVSVTIFLASINMVEHPSFTLAALLPAGGVLGYLKTRSAPSLISGHTIWGAFSCAELTELLGYLIKENRDYETELALVDSVILLASAIPRIINTQAKSPVPIILGVTGSLATFYYQKKVRMFRFGV</sequence>
<proteinExistence type="inferred from homology"/>
<comment type="subcellular location">
    <subcellularLocation>
        <location evidence="1">Membrane</location>
    </subcellularLocation>
</comment>
<dbReference type="InterPro" id="IPR044890">
    <property type="entry name" value="TMEM14_sf"/>
</dbReference>